<keyword evidence="1" id="KW-0472">Membrane</keyword>
<evidence type="ECO:0000256" key="1">
    <source>
        <dbReference type="SAM" id="Phobius"/>
    </source>
</evidence>
<dbReference type="AlphaFoldDB" id="A0A8H4F885"/>
<organism evidence="2 3">
    <name type="scientific">Mucor circinelloides f. lusitanicus</name>
    <name type="common">Mucor racemosus var. lusitanicus</name>
    <dbReference type="NCBI Taxonomy" id="29924"/>
    <lineage>
        <taxon>Eukaryota</taxon>
        <taxon>Fungi</taxon>
        <taxon>Fungi incertae sedis</taxon>
        <taxon>Mucoromycota</taxon>
        <taxon>Mucoromycotina</taxon>
        <taxon>Mucoromycetes</taxon>
        <taxon>Mucorales</taxon>
        <taxon>Mucorineae</taxon>
        <taxon>Mucoraceae</taxon>
        <taxon>Mucor</taxon>
    </lineage>
</organism>
<reference evidence="2 3" key="1">
    <citation type="submission" date="2019-09" db="EMBL/GenBank/DDBJ databases">
        <authorList>
            <consortium name="DOE Joint Genome Institute"/>
            <person name="Mondo S.J."/>
            <person name="Navarro-Mendoza M.I."/>
            <person name="Perez-Arques C."/>
            <person name="Panchal S."/>
            <person name="Nicolas F.E."/>
            <person name="Ganguly P."/>
            <person name="Pangilinan J."/>
            <person name="Grigoriev I."/>
            <person name="Heitman J."/>
            <person name="Sanya K."/>
            <person name="Garre V."/>
        </authorList>
    </citation>
    <scope>NUCLEOTIDE SEQUENCE [LARGE SCALE GENOMIC DNA]</scope>
    <source>
        <strain evidence="2 3">MU402</strain>
    </source>
</reference>
<feature type="transmembrane region" description="Helical" evidence="1">
    <location>
        <begin position="6"/>
        <end position="28"/>
    </location>
</feature>
<dbReference type="Proteomes" id="UP000469890">
    <property type="component" value="Unassembled WGS sequence"/>
</dbReference>
<comment type="caution">
    <text evidence="2">The sequence shown here is derived from an EMBL/GenBank/DDBJ whole genome shotgun (WGS) entry which is preliminary data.</text>
</comment>
<name>A0A8H4F885_MUCCL</name>
<proteinExistence type="predicted"/>
<accession>A0A8H4F885</accession>
<dbReference type="EMBL" id="JAAECE010000001">
    <property type="protein sequence ID" value="KAF1807018.1"/>
    <property type="molecule type" value="Genomic_DNA"/>
</dbReference>
<protein>
    <submittedName>
        <fullName evidence="2">Uncharacterized protein</fullName>
    </submittedName>
</protein>
<gene>
    <name evidence="2" type="ORF">FB192DRAFT_1353361</name>
</gene>
<keyword evidence="1" id="KW-1133">Transmembrane helix</keyword>
<evidence type="ECO:0000313" key="3">
    <source>
        <dbReference type="Proteomes" id="UP000469890"/>
    </source>
</evidence>
<keyword evidence="1" id="KW-0812">Transmembrane</keyword>
<sequence length="75" mass="8193">MNAKVVIIVVSVICGVGLLAAVGLFFFCRKRREKKKENMANAFFEFSADKPDDLKAAKSPGALKKKFQSSPVSTL</sequence>
<evidence type="ECO:0000313" key="2">
    <source>
        <dbReference type="EMBL" id="KAF1807018.1"/>
    </source>
</evidence>